<evidence type="ECO:0000259" key="3">
    <source>
        <dbReference type="Pfam" id="PF25598"/>
    </source>
</evidence>
<dbReference type="Gramene" id="PSS24417">
    <property type="protein sequence ID" value="PSS24417"/>
    <property type="gene ID" value="CEY00_Acc09259"/>
</dbReference>
<accession>A0A2R6RA27</accession>
<proteinExistence type="predicted"/>
<dbReference type="SMART" id="SM00185">
    <property type="entry name" value="ARM"/>
    <property type="match status" value="9"/>
</dbReference>
<dbReference type="AlphaFoldDB" id="A0A2R6RA27"/>
<organism evidence="4 5">
    <name type="scientific">Actinidia chinensis var. chinensis</name>
    <name type="common">Chinese soft-hair kiwi</name>
    <dbReference type="NCBI Taxonomy" id="1590841"/>
    <lineage>
        <taxon>Eukaryota</taxon>
        <taxon>Viridiplantae</taxon>
        <taxon>Streptophyta</taxon>
        <taxon>Embryophyta</taxon>
        <taxon>Tracheophyta</taxon>
        <taxon>Spermatophyta</taxon>
        <taxon>Magnoliopsida</taxon>
        <taxon>eudicotyledons</taxon>
        <taxon>Gunneridae</taxon>
        <taxon>Pentapetalae</taxon>
        <taxon>asterids</taxon>
        <taxon>Ericales</taxon>
        <taxon>Actinidiaceae</taxon>
        <taxon>Actinidia</taxon>
    </lineage>
</organism>
<dbReference type="Pfam" id="PF25598">
    <property type="entry name" value="ARM_PUB"/>
    <property type="match status" value="1"/>
</dbReference>
<reference evidence="5" key="2">
    <citation type="journal article" date="2018" name="BMC Genomics">
        <title>A manually annotated Actinidia chinensis var. chinensis (kiwifruit) genome highlights the challenges associated with draft genomes and gene prediction in plants.</title>
        <authorList>
            <person name="Pilkington S.M."/>
            <person name="Crowhurst R."/>
            <person name="Hilario E."/>
            <person name="Nardozza S."/>
            <person name="Fraser L."/>
            <person name="Peng Y."/>
            <person name="Gunaseelan K."/>
            <person name="Simpson R."/>
            <person name="Tahir J."/>
            <person name="Deroles S.C."/>
            <person name="Templeton K."/>
            <person name="Luo Z."/>
            <person name="Davy M."/>
            <person name="Cheng C."/>
            <person name="McNeilage M."/>
            <person name="Scaglione D."/>
            <person name="Liu Y."/>
            <person name="Zhang Q."/>
            <person name="Datson P."/>
            <person name="De Silva N."/>
            <person name="Gardiner S.E."/>
            <person name="Bassett H."/>
            <person name="Chagne D."/>
            <person name="McCallum J."/>
            <person name="Dzierzon H."/>
            <person name="Deng C."/>
            <person name="Wang Y.Y."/>
            <person name="Barron L."/>
            <person name="Manako K."/>
            <person name="Bowen J."/>
            <person name="Foster T.M."/>
            <person name="Erridge Z.A."/>
            <person name="Tiffin H."/>
            <person name="Waite C.N."/>
            <person name="Davies K.M."/>
            <person name="Grierson E.P."/>
            <person name="Laing W.A."/>
            <person name="Kirk R."/>
            <person name="Chen X."/>
            <person name="Wood M."/>
            <person name="Montefiori M."/>
            <person name="Brummell D.A."/>
            <person name="Schwinn K.E."/>
            <person name="Catanach A."/>
            <person name="Fullerton C."/>
            <person name="Li D."/>
            <person name="Meiyalaghan S."/>
            <person name="Nieuwenhuizen N."/>
            <person name="Read N."/>
            <person name="Prakash R."/>
            <person name="Hunter D."/>
            <person name="Zhang H."/>
            <person name="McKenzie M."/>
            <person name="Knabel M."/>
            <person name="Harris A."/>
            <person name="Allan A.C."/>
            <person name="Gleave A."/>
            <person name="Chen A."/>
            <person name="Janssen B.J."/>
            <person name="Plunkett B."/>
            <person name="Ampomah-Dwamena C."/>
            <person name="Voogd C."/>
            <person name="Leif D."/>
            <person name="Lafferty D."/>
            <person name="Souleyre E.J.F."/>
            <person name="Varkonyi-Gasic E."/>
            <person name="Gambi F."/>
            <person name="Hanley J."/>
            <person name="Yao J.L."/>
            <person name="Cheung J."/>
            <person name="David K.M."/>
            <person name="Warren B."/>
            <person name="Marsh K."/>
            <person name="Snowden K.C."/>
            <person name="Lin-Wang K."/>
            <person name="Brian L."/>
            <person name="Martinez-Sanchez M."/>
            <person name="Wang M."/>
            <person name="Ileperuma N."/>
            <person name="Macnee N."/>
            <person name="Campin R."/>
            <person name="McAtee P."/>
            <person name="Drummond R.S.M."/>
            <person name="Espley R.V."/>
            <person name="Ireland H.S."/>
            <person name="Wu R."/>
            <person name="Atkinson R.G."/>
            <person name="Karunairetnam S."/>
            <person name="Bulley S."/>
            <person name="Chunkath S."/>
            <person name="Hanley Z."/>
            <person name="Storey R."/>
            <person name="Thrimawithana A.H."/>
            <person name="Thomson S."/>
            <person name="David C."/>
            <person name="Testolin R."/>
            <person name="Huang H."/>
            <person name="Hellens R.P."/>
            <person name="Schaffer R.J."/>
        </authorList>
    </citation>
    <scope>NUCLEOTIDE SEQUENCE [LARGE SCALE GENOMIC DNA]</scope>
    <source>
        <strain evidence="5">cv. Red5</strain>
    </source>
</reference>
<feature type="domain" description="U-box" evidence="3">
    <location>
        <begin position="225"/>
        <end position="446"/>
    </location>
</feature>
<keyword evidence="5" id="KW-1185">Reference proteome</keyword>
<dbReference type="Pfam" id="PF00514">
    <property type="entry name" value="Arm"/>
    <property type="match status" value="1"/>
</dbReference>
<dbReference type="InterPro" id="IPR016024">
    <property type="entry name" value="ARM-type_fold"/>
</dbReference>
<dbReference type="InterPro" id="IPR000225">
    <property type="entry name" value="Armadillo"/>
</dbReference>
<dbReference type="Gene3D" id="1.25.10.10">
    <property type="entry name" value="Leucine-rich Repeat Variant"/>
    <property type="match status" value="3"/>
</dbReference>
<dbReference type="InterPro" id="IPR011989">
    <property type="entry name" value="ARM-like"/>
</dbReference>
<dbReference type="InterPro" id="IPR052608">
    <property type="entry name" value="U-box_domain_protein"/>
</dbReference>
<protein>
    <submittedName>
        <fullName evidence="4">U-box domain-containing protein</fullName>
    </submittedName>
</protein>
<dbReference type="SUPFAM" id="SSF48371">
    <property type="entry name" value="ARM repeat"/>
    <property type="match status" value="2"/>
</dbReference>
<dbReference type="InterPro" id="IPR058678">
    <property type="entry name" value="ARM_PUB"/>
</dbReference>
<evidence type="ECO:0000256" key="1">
    <source>
        <dbReference type="ARBA" id="ARBA00022737"/>
    </source>
</evidence>
<feature type="region of interest" description="Disordered" evidence="2">
    <location>
        <begin position="128"/>
        <end position="155"/>
    </location>
</feature>
<name>A0A2R6RA27_ACTCC</name>
<evidence type="ECO:0000256" key="2">
    <source>
        <dbReference type="SAM" id="MobiDB-lite"/>
    </source>
</evidence>
<dbReference type="EMBL" id="NKQK01000008">
    <property type="protein sequence ID" value="PSS24417.1"/>
    <property type="molecule type" value="Genomic_DNA"/>
</dbReference>
<dbReference type="InParanoid" id="A0A2R6RA27"/>
<dbReference type="OMA" id="EWINDER"/>
<evidence type="ECO:0000313" key="5">
    <source>
        <dbReference type="Proteomes" id="UP000241394"/>
    </source>
</evidence>
<feature type="compositionally biased region" description="Acidic residues" evidence="2">
    <location>
        <begin position="146"/>
        <end position="155"/>
    </location>
</feature>
<dbReference type="PANTHER" id="PTHR45958">
    <property type="entry name" value="RING-TYPE E3 UBIQUITIN TRANSFERASE"/>
    <property type="match status" value="1"/>
</dbReference>
<comment type="caution">
    <text evidence="4">The sequence shown here is derived from an EMBL/GenBank/DDBJ whole genome shotgun (WGS) entry which is preliminary data.</text>
</comment>
<keyword evidence="1" id="KW-0677">Repeat</keyword>
<gene>
    <name evidence="4" type="ORF">CEY00_Acc09259</name>
</gene>
<dbReference type="PANTHER" id="PTHR45958:SF12">
    <property type="entry name" value="OS01G0948500 PROTEIN"/>
    <property type="match status" value="1"/>
</dbReference>
<dbReference type="STRING" id="1590841.A0A2R6RA27"/>
<sequence length="829" mass="90894">MESRSFSEITSETDEAASFQIENCVVFSVFIEKSSSILGELKDNKLMDTAPIRKSMESFETELQRAKALMGRVNNNSRQPSKKQIEETTHDLGRSLGLVLFASHDVPIDGKENIEALRKEMMSARFDSCSESEFANDAETEKTEDTEQTEQTGETEIEEEIVDDEVTLDIDDVVLQVKYGNDDEFKSSLSVLNMLIQNNTVTSEWVSEEGVIPILFNRLGSSKPNNRITIIKILRRLASQNDENKEKMADPVGLMTLVKSLARNLEEQREAVGLLLSLSDVSAARRRIGRIQGCIIVLVAILNGDDPVASGDAATLLNALSSNTQNALHMAEAGYFKPLVQYLKEGSDMSKILMATALSRMELTDQFKASLGSDGAIKPLVKMFQGGKLEAKLSSLSALQNLSSLKENIQRLITTGIVSSLLQLLFSVTSVLMTLREPASAILAKIAESESVLVKQDVAQQMLSLLNLSSPVIQHHLLQALNSIATHESASKVRTKMKENGAIQLLLPFLTENKTKIRTGALDLIYTLSKDLSEELAEILGETHVNILINILSSGVSEREKASAVGILCNLPVNDKKATDILKKANLLPILIPILSSSLNNSMPSTCSLVESIVGLLIRFTVASDKKLQRNSVEQGVIPLLVKLLSNGSTVTKTRAAVALSQLSQNTMSLQKSKTSRWLCVSHSTDAFCKIHDGHCTVKGTFCLVKAGAISPMIQILESNERGSDEAVLGALATLLQDEIWENGSNYIVKMSGVQTILKVLEQGTVKAQEKALWILERIFRVEAHREEYGESAQVVLIDMAQTGDQKLKSMTGKVLVQLELLQPQSSYF</sequence>
<reference evidence="4 5" key="1">
    <citation type="submission" date="2017-07" db="EMBL/GenBank/DDBJ databases">
        <title>An improved, manually edited Actinidia chinensis var. chinensis (kiwifruit) genome highlights the challenges associated with draft genomes and gene prediction in plants.</title>
        <authorList>
            <person name="Pilkington S."/>
            <person name="Crowhurst R."/>
            <person name="Hilario E."/>
            <person name="Nardozza S."/>
            <person name="Fraser L."/>
            <person name="Peng Y."/>
            <person name="Gunaseelan K."/>
            <person name="Simpson R."/>
            <person name="Tahir J."/>
            <person name="Deroles S."/>
            <person name="Templeton K."/>
            <person name="Luo Z."/>
            <person name="Davy M."/>
            <person name="Cheng C."/>
            <person name="Mcneilage M."/>
            <person name="Scaglione D."/>
            <person name="Liu Y."/>
            <person name="Zhang Q."/>
            <person name="Datson P."/>
            <person name="De Silva N."/>
            <person name="Gardiner S."/>
            <person name="Bassett H."/>
            <person name="Chagne D."/>
            <person name="Mccallum J."/>
            <person name="Dzierzon H."/>
            <person name="Deng C."/>
            <person name="Wang Y.-Y."/>
            <person name="Barron N."/>
            <person name="Manako K."/>
            <person name="Bowen J."/>
            <person name="Foster T."/>
            <person name="Erridge Z."/>
            <person name="Tiffin H."/>
            <person name="Waite C."/>
            <person name="Davies K."/>
            <person name="Grierson E."/>
            <person name="Laing W."/>
            <person name="Kirk R."/>
            <person name="Chen X."/>
            <person name="Wood M."/>
            <person name="Montefiori M."/>
            <person name="Brummell D."/>
            <person name="Schwinn K."/>
            <person name="Catanach A."/>
            <person name="Fullerton C."/>
            <person name="Li D."/>
            <person name="Meiyalaghan S."/>
            <person name="Nieuwenhuizen N."/>
            <person name="Read N."/>
            <person name="Prakash R."/>
            <person name="Hunter D."/>
            <person name="Zhang H."/>
            <person name="Mckenzie M."/>
            <person name="Knabel M."/>
            <person name="Harris A."/>
            <person name="Allan A."/>
            <person name="Chen A."/>
            <person name="Janssen B."/>
            <person name="Plunkett B."/>
            <person name="Dwamena C."/>
            <person name="Voogd C."/>
            <person name="Leif D."/>
            <person name="Lafferty D."/>
            <person name="Souleyre E."/>
            <person name="Varkonyi-Gasic E."/>
            <person name="Gambi F."/>
            <person name="Hanley J."/>
            <person name="Yao J.-L."/>
            <person name="Cheung J."/>
            <person name="David K."/>
            <person name="Warren B."/>
            <person name="Marsh K."/>
            <person name="Snowden K."/>
            <person name="Lin-Wang K."/>
            <person name="Brian L."/>
            <person name="Martinez-Sanchez M."/>
            <person name="Wang M."/>
            <person name="Ileperuma N."/>
            <person name="Macnee N."/>
            <person name="Campin R."/>
            <person name="Mcatee P."/>
            <person name="Drummond R."/>
            <person name="Espley R."/>
            <person name="Ireland H."/>
            <person name="Wu R."/>
            <person name="Atkinson R."/>
            <person name="Karunairetnam S."/>
            <person name="Bulley S."/>
            <person name="Chunkath S."/>
            <person name="Hanley Z."/>
            <person name="Storey R."/>
            <person name="Thrimawithana A."/>
            <person name="Thomson S."/>
            <person name="David C."/>
            <person name="Testolin R."/>
        </authorList>
    </citation>
    <scope>NUCLEOTIDE SEQUENCE [LARGE SCALE GENOMIC DNA]</scope>
    <source>
        <strain evidence="5">cv. Red5</strain>
        <tissue evidence="4">Young leaf</tissue>
    </source>
</reference>
<evidence type="ECO:0000313" key="4">
    <source>
        <dbReference type="EMBL" id="PSS24417.1"/>
    </source>
</evidence>
<dbReference type="Proteomes" id="UP000241394">
    <property type="component" value="Chromosome LG8"/>
</dbReference>
<dbReference type="OrthoDB" id="1683831at2759"/>